<evidence type="ECO:0000313" key="2">
    <source>
        <dbReference type="Proteomes" id="UP000294752"/>
    </source>
</evidence>
<dbReference type="EMBL" id="SNZV01000007">
    <property type="protein sequence ID" value="TDS11742.1"/>
    <property type="molecule type" value="Genomic_DNA"/>
</dbReference>
<name>A0A4R7CV89_9SPHI</name>
<organism evidence="1 2">
    <name type="scientific">Sphingobacterium paludis</name>
    <dbReference type="NCBI Taxonomy" id="1476465"/>
    <lineage>
        <taxon>Bacteria</taxon>
        <taxon>Pseudomonadati</taxon>
        <taxon>Bacteroidota</taxon>
        <taxon>Sphingobacteriia</taxon>
        <taxon>Sphingobacteriales</taxon>
        <taxon>Sphingobacteriaceae</taxon>
        <taxon>Sphingobacterium</taxon>
    </lineage>
</organism>
<reference evidence="1 2" key="1">
    <citation type="submission" date="2019-03" db="EMBL/GenBank/DDBJ databases">
        <title>Genomic Encyclopedia of Type Strains, Phase III (KMG-III): the genomes of soil and plant-associated and newly described type strains.</title>
        <authorList>
            <person name="Whitman W."/>
        </authorList>
    </citation>
    <scope>NUCLEOTIDE SEQUENCE [LARGE SCALE GENOMIC DNA]</scope>
    <source>
        <strain evidence="1 2">CGMCC 1.12801</strain>
    </source>
</reference>
<sequence>MTFTRISITDRLPTADHFRHPLDTVLFYVVNGVKFLFGKSKVLSTSKEEWIDKGFVNWMEETE</sequence>
<keyword evidence="2" id="KW-1185">Reference proteome</keyword>
<dbReference type="AlphaFoldDB" id="A0A4R7CV89"/>
<dbReference type="OrthoDB" id="9879233at2"/>
<evidence type="ECO:0000313" key="1">
    <source>
        <dbReference type="EMBL" id="TDS11742.1"/>
    </source>
</evidence>
<comment type="caution">
    <text evidence="1">The sequence shown here is derived from an EMBL/GenBank/DDBJ whole genome shotgun (WGS) entry which is preliminary data.</text>
</comment>
<protein>
    <submittedName>
        <fullName evidence="1">Uncharacterized protein</fullName>
    </submittedName>
</protein>
<dbReference type="RefSeq" id="WP_133641203.1">
    <property type="nucleotide sequence ID" value="NZ_SNZV01000007.1"/>
</dbReference>
<proteinExistence type="predicted"/>
<gene>
    <name evidence="1" type="ORF">B0I21_10785</name>
</gene>
<dbReference type="Proteomes" id="UP000294752">
    <property type="component" value="Unassembled WGS sequence"/>
</dbReference>
<accession>A0A4R7CV89</accession>